<evidence type="ECO:0000313" key="1">
    <source>
        <dbReference type="EMBL" id="OUP31872.1"/>
    </source>
</evidence>
<gene>
    <name evidence="1" type="ORF">B5F24_15855</name>
</gene>
<name>A0A1Y4JRK9_9BACE</name>
<organism evidence="1 2">
    <name type="scientific">Bacteroides clarus</name>
    <dbReference type="NCBI Taxonomy" id="626929"/>
    <lineage>
        <taxon>Bacteria</taxon>
        <taxon>Pseudomonadati</taxon>
        <taxon>Bacteroidota</taxon>
        <taxon>Bacteroidia</taxon>
        <taxon>Bacteroidales</taxon>
        <taxon>Bacteroidaceae</taxon>
        <taxon>Bacteroides</taxon>
    </lineage>
</organism>
<dbReference type="RefSeq" id="WP_087413525.1">
    <property type="nucleotide sequence ID" value="NZ_CATWVR010000004.1"/>
</dbReference>
<dbReference type="EMBL" id="NFKE01000017">
    <property type="protein sequence ID" value="OUP31872.1"/>
    <property type="molecule type" value="Genomic_DNA"/>
</dbReference>
<sequence length="334" mass="38220">MRTAIFENNHQIWYPDTVCFCFNPQEITVQTNNTVTISIAANGKKYTDVRSSYSGKVYADISCYMRSFFSVDTSLLQSIRVSVTVSTSVDNFSFTTDSIWGAINIGEVFNAPRVVRWFRKFPFTFSLFVAEGATVRFRYDQNRYVTKNLSAGLNHINVAGLVPSAKDFAVIRLDEDLPASTFEYTFDNTFTPIGDGAVINRLVVDSSECGIYLRWIDRHGFYQYWLFQIGDNILQVSTNGELLYQTFSDNKYAYYGVSRQSKKMQKSIKACATFIDQDTFDMLSTLHTSPLIDLYHEGKWFPVRLATGTVNHLRKPLQDFEIEIMLPEIISQIL</sequence>
<proteinExistence type="predicted"/>
<protein>
    <submittedName>
        <fullName evidence="1">Uncharacterized protein</fullName>
    </submittedName>
</protein>
<dbReference type="Proteomes" id="UP000196587">
    <property type="component" value="Unassembled WGS sequence"/>
</dbReference>
<dbReference type="AlphaFoldDB" id="A0A1Y4JRK9"/>
<evidence type="ECO:0000313" key="2">
    <source>
        <dbReference type="Proteomes" id="UP000196587"/>
    </source>
</evidence>
<reference evidence="2" key="1">
    <citation type="submission" date="2017-04" db="EMBL/GenBank/DDBJ databases">
        <title>Function of individual gut microbiota members based on whole genome sequencing of pure cultures obtained from chicken caecum.</title>
        <authorList>
            <person name="Medvecky M."/>
            <person name="Cejkova D."/>
            <person name="Polansky O."/>
            <person name="Karasova D."/>
            <person name="Kubasova T."/>
            <person name="Cizek A."/>
            <person name="Rychlik I."/>
        </authorList>
    </citation>
    <scope>NUCLEOTIDE SEQUENCE [LARGE SCALE GENOMIC DNA]</scope>
    <source>
        <strain evidence="2">An189</strain>
    </source>
</reference>
<comment type="caution">
    <text evidence="1">The sequence shown here is derived from an EMBL/GenBank/DDBJ whole genome shotgun (WGS) entry which is preliminary data.</text>
</comment>
<accession>A0A1Y4JRK9</accession>